<dbReference type="SUPFAM" id="SSF52540">
    <property type="entry name" value="P-loop containing nucleoside triphosphate hydrolases"/>
    <property type="match status" value="1"/>
</dbReference>
<reference evidence="7" key="1">
    <citation type="submission" date="2022-12" db="EMBL/GenBank/DDBJ databases">
        <title>Reference genome sequencing for broad-spectrum identification of bacterial and archaeal isolates by mass spectrometry.</title>
        <authorList>
            <person name="Sekiguchi Y."/>
            <person name="Tourlousse D.M."/>
        </authorList>
    </citation>
    <scope>NUCLEOTIDE SEQUENCE</scope>
    <source>
        <strain evidence="7">10succ1</strain>
    </source>
</reference>
<dbReference type="InterPro" id="IPR011698">
    <property type="entry name" value="GATase_3"/>
</dbReference>
<evidence type="ECO:0000256" key="3">
    <source>
        <dbReference type="ARBA" id="ARBA00022962"/>
    </source>
</evidence>
<dbReference type="Pfam" id="PF01656">
    <property type="entry name" value="CbiA"/>
    <property type="match status" value="1"/>
</dbReference>
<name>A0A9W6GNP1_9FUSO</name>
<dbReference type="InterPro" id="IPR029062">
    <property type="entry name" value="Class_I_gatase-like"/>
</dbReference>
<dbReference type="NCBIfam" id="TIGR00313">
    <property type="entry name" value="cobQ"/>
    <property type="match status" value="1"/>
</dbReference>
<dbReference type="PANTHER" id="PTHR21343">
    <property type="entry name" value="DETHIOBIOTIN SYNTHETASE"/>
    <property type="match status" value="1"/>
</dbReference>
<feature type="active site" description="Nucleophile" evidence="4">
    <location>
        <position position="335"/>
    </location>
</feature>
<dbReference type="InterPro" id="IPR033949">
    <property type="entry name" value="CobQ_GATase1"/>
</dbReference>
<evidence type="ECO:0000313" key="8">
    <source>
        <dbReference type="Proteomes" id="UP001144471"/>
    </source>
</evidence>
<dbReference type="NCBIfam" id="NF001989">
    <property type="entry name" value="PRK00784.1"/>
    <property type="match status" value="1"/>
</dbReference>
<proteinExistence type="inferred from homology"/>
<dbReference type="PROSITE" id="PS51274">
    <property type="entry name" value="GATASE_COBBQ"/>
    <property type="match status" value="1"/>
</dbReference>
<dbReference type="CDD" id="cd01750">
    <property type="entry name" value="GATase1_CobQ"/>
    <property type="match status" value="1"/>
</dbReference>
<dbReference type="InterPro" id="IPR002586">
    <property type="entry name" value="CobQ/CobB/MinD/ParA_Nub-bd_dom"/>
</dbReference>
<dbReference type="Proteomes" id="UP001144471">
    <property type="component" value="Unassembled WGS sequence"/>
</dbReference>
<dbReference type="HAMAP" id="MF_00028">
    <property type="entry name" value="CobQ"/>
    <property type="match status" value="1"/>
</dbReference>
<dbReference type="RefSeq" id="WP_281836435.1">
    <property type="nucleotide sequence ID" value="NZ_BSDY01000012.1"/>
</dbReference>
<sequence length="495" mass="55131">MHKKIMVQGTGSSVGKSLITAGLCRIFYKDGYTVAPYKSQNMALNSFVDIDGLEMGRAQVVQAEMGGTLPRAYMNPILMKPNSDNNSQIIFMGVAHKNMDAMEYFSNTKKLREVALEGYSKIEENYDIGVLEGGGSPAEINLRSVDVVNMGMAELIDAPVILVADIEKGGVFAQIYGTIMLLDEEDRARIKGVVINKFRGDVELLTPGIEMIEKRLADEGYPIPVVGVVPHIEVKIEEEDVLAKKLTSKKTRDEITISVIRTPKMSNYTDFDVFEFYEGVALNYVDSVEDLGDEDMIIIPGSKNTIGDLLFMKERGIAEKIAEEAGRGKLIFGICGGLQILGRRIEDPMCVESVHGGEGALGLLDIVTAMGEIKSTYQVEKAITECEGILEGLSGVKVRGYEIHQGQSSGRNRAFLSGEENVSYYRDNVMATYLHGIFDNGEFTRHILNYLRRGKGVAERSEMVDYEARKAEEFDKWENHLREHLDMERIYEILK</sequence>
<dbReference type="InterPro" id="IPR004459">
    <property type="entry name" value="CobQ_synth"/>
</dbReference>
<protein>
    <recommendedName>
        <fullName evidence="4">Cobyric acid synthase</fullName>
    </recommendedName>
</protein>
<organism evidence="7 8">
    <name type="scientific">Propionigenium maris DSM 9537</name>
    <dbReference type="NCBI Taxonomy" id="1123000"/>
    <lineage>
        <taxon>Bacteria</taxon>
        <taxon>Fusobacteriati</taxon>
        <taxon>Fusobacteriota</taxon>
        <taxon>Fusobacteriia</taxon>
        <taxon>Fusobacteriales</taxon>
        <taxon>Fusobacteriaceae</taxon>
        <taxon>Propionigenium</taxon>
    </lineage>
</organism>
<dbReference type="Gene3D" id="3.40.50.880">
    <property type="match status" value="1"/>
</dbReference>
<keyword evidence="3 4" id="KW-0315">Glutamine amidotransferase</keyword>
<evidence type="ECO:0000313" key="7">
    <source>
        <dbReference type="EMBL" id="GLI57006.1"/>
    </source>
</evidence>
<evidence type="ECO:0000259" key="5">
    <source>
        <dbReference type="Pfam" id="PF01656"/>
    </source>
</evidence>
<gene>
    <name evidence="4 7" type="primary">cobQ</name>
    <name evidence="7" type="ORF">PM10SUCC1_25200</name>
</gene>
<keyword evidence="2 4" id="KW-0169">Cobalamin biosynthesis</keyword>
<dbReference type="EMBL" id="BSDY01000012">
    <property type="protein sequence ID" value="GLI57006.1"/>
    <property type="molecule type" value="Genomic_DNA"/>
</dbReference>
<comment type="pathway">
    <text evidence="1 4">Cofactor biosynthesis; adenosylcobalamin biosynthesis.</text>
</comment>
<comment type="similarity">
    <text evidence="4">Belongs to the CobB/CobQ family. CobQ subfamily.</text>
</comment>
<dbReference type="InterPro" id="IPR047045">
    <property type="entry name" value="CobQ_N"/>
</dbReference>
<evidence type="ECO:0000259" key="6">
    <source>
        <dbReference type="Pfam" id="PF07685"/>
    </source>
</evidence>
<dbReference type="AlphaFoldDB" id="A0A9W6GNP1"/>
<dbReference type="Gene3D" id="3.40.50.300">
    <property type="entry name" value="P-loop containing nucleotide triphosphate hydrolases"/>
    <property type="match status" value="1"/>
</dbReference>
<dbReference type="SUPFAM" id="SSF52317">
    <property type="entry name" value="Class I glutamine amidotransferase-like"/>
    <property type="match status" value="1"/>
</dbReference>
<feature type="domain" description="CobQ/CobB/MinD/ParA nucleotide binding" evidence="5">
    <location>
        <begin position="5"/>
        <end position="231"/>
    </location>
</feature>
<evidence type="ECO:0000256" key="4">
    <source>
        <dbReference type="HAMAP-Rule" id="MF_00028"/>
    </source>
</evidence>
<dbReference type="GO" id="GO:0003824">
    <property type="term" value="F:catalytic activity"/>
    <property type="evidence" value="ECO:0007669"/>
    <property type="project" value="InterPro"/>
</dbReference>
<comment type="function">
    <text evidence="4">Catalyzes amidations at positions B, D, E, and G on adenosylcobyrinic A,C-diamide. NH(2) groups are provided by glutamine, and one molecule of ATP is hydrogenolyzed for each amidation.</text>
</comment>
<keyword evidence="8" id="KW-1185">Reference proteome</keyword>
<feature type="active site" evidence="4">
    <location>
        <position position="435"/>
    </location>
</feature>
<dbReference type="PANTHER" id="PTHR21343:SF1">
    <property type="entry name" value="COBYRIC ACID SYNTHASE"/>
    <property type="match status" value="1"/>
</dbReference>
<comment type="caution">
    <text evidence="7">The sequence shown here is derived from an EMBL/GenBank/DDBJ whole genome shotgun (WGS) entry which is preliminary data.</text>
</comment>
<dbReference type="CDD" id="cd05389">
    <property type="entry name" value="CobQ_N"/>
    <property type="match status" value="1"/>
</dbReference>
<dbReference type="InterPro" id="IPR027417">
    <property type="entry name" value="P-loop_NTPase"/>
</dbReference>
<accession>A0A9W6GNP1</accession>
<evidence type="ECO:0000256" key="2">
    <source>
        <dbReference type="ARBA" id="ARBA00022573"/>
    </source>
</evidence>
<dbReference type="Pfam" id="PF07685">
    <property type="entry name" value="GATase_3"/>
    <property type="match status" value="1"/>
</dbReference>
<evidence type="ECO:0000256" key="1">
    <source>
        <dbReference type="ARBA" id="ARBA00004953"/>
    </source>
</evidence>
<dbReference type="GO" id="GO:0009236">
    <property type="term" value="P:cobalamin biosynthetic process"/>
    <property type="evidence" value="ECO:0007669"/>
    <property type="project" value="UniProtKB-UniRule"/>
</dbReference>
<dbReference type="GO" id="GO:0015420">
    <property type="term" value="F:ABC-type vitamin B12 transporter activity"/>
    <property type="evidence" value="ECO:0007669"/>
    <property type="project" value="UniProtKB-UniRule"/>
</dbReference>
<feature type="domain" description="CobB/CobQ-like glutamine amidotransferase" evidence="6">
    <location>
        <begin position="256"/>
        <end position="442"/>
    </location>
</feature>